<evidence type="ECO:0000313" key="2">
    <source>
        <dbReference type="EMBL" id="SDT39708.1"/>
    </source>
</evidence>
<keyword evidence="3" id="KW-1185">Reference proteome</keyword>
<accession>A0A1H2A132</accession>
<dbReference type="OrthoDB" id="3831379at2"/>
<evidence type="ECO:0000313" key="3">
    <source>
        <dbReference type="Proteomes" id="UP000198688"/>
    </source>
</evidence>
<dbReference type="Proteomes" id="UP000198688">
    <property type="component" value="Chromosome I"/>
</dbReference>
<feature type="transmembrane region" description="Helical" evidence="1">
    <location>
        <begin position="7"/>
        <end position="27"/>
    </location>
</feature>
<keyword evidence="1" id="KW-0812">Transmembrane</keyword>
<dbReference type="STRING" id="113562.SAMN04489716_3610"/>
<protein>
    <submittedName>
        <fullName evidence="2">Uncharacterized protein</fullName>
    </submittedName>
</protein>
<dbReference type="AlphaFoldDB" id="A0A1H2A132"/>
<sequence length="206" mass="21908">MRQRVGLILGVVMVLAGVGGVAGWRWWQGRAPYGPEALGARATVEFVDQATANAALAPVNAVYANGAEDQIVLGRVAWNRPPHPQPDGSLRIVLADKRNGLLPGFIAVTSAQPDQVITGMDSALETARSRYPWLGPARESADTMWAGSVVTVSSIDASPVTFQTVLREAQPESLVLSGPMAIEDLLVALICVGPDGQVYWAQRLLN</sequence>
<evidence type="ECO:0000256" key="1">
    <source>
        <dbReference type="SAM" id="Phobius"/>
    </source>
</evidence>
<gene>
    <name evidence="2" type="ORF">SAMN04489716_3610</name>
</gene>
<proteinExistence type="predicted"/>
<keyword evidence="1" id="KW-1133">Transmembrane helix</keyword>
<organism evidence="2 3">
    <name type="scientific">Actinoplanes derwentensis</name>
    <dbReference type="NCBI Taxonomy" id="113562"/>
    <lineage>
        <taxon>Bacteria</taxon>
        <taxon>Bacillati</taxon>
        <taxon>Actinomycetota</taxon>
        <taxon>Actinomycetes</taxon>
        <taxon>Micromonosporales</taxon>
        <taxon>Micromonosporaceae</taxon>
        <taxon>Actinoplanes</taxon>
    </lineage>
</organism>
<reference evidence="2 3" key="1">
    <citation type="submission" date="2016-10" db="EMBL/GenBank/DDBJ databases">
        <authorList>
            <person name="de Groot N.N."/>
        </authorList>
    </citation>
    <scope>NUCLEOTIDE SEQUENCE [LARGE SCALE GENOMIC DNA]</scope>
    <source>
        <strain evidence="2 3">DSM 43941</strain>
    </source>
</reference>
<dbReference type="RefSeq" id="WP_157751663.1">
    <property type="nucleotide sequence ID" value="NZ_BOMJ01000010.1"/>
</dbReference>
<name>A0A1H2A132_9ACTN</name>
<dbReference type="EMBL" id="LT629758">
    <property type="protein sequence ID" value="SDT39708.1"/>
    <property type="molecule type" value="Genomic_DNA"/>
</dbReference>
<keyword evidence="1" id="KW-0472">Membrane</keyword>